<accession>X0YL83</accession>
<sequence length="30" mass="3511">EAFTSGFFEVARRKYDFLFSPGGGKRWIIK</sequence>
<gene>
    <name evidence="1" type="ORF">S01H1_86332</name>
</gene>
<dbReference type="AlphaFoldDB" id="X0YL83"/>
<dbReference type="EMBL" id="BARS01059742">
    <property type="protein sequence ID" value="GAG47787.1"/>
    <property type="molecule type" value="Genomic_DNA"/>
</dbReference>
<name>X0YL83_9ZZZZ</name>
<organism evidence="1">
    <name type="scientific">marine sediment metagenome</name>
    <dbReference type="NCBI Taxonomy" id="412755"/>
    <lineage>
        <taxon>unclassified sequences</taxon>
        <taxon>metagenomes</taxon>
        <taxon>ecological metagenomes</taxon>
    </lineage>
</organism>
<proteinExistence type="predicted"/>
<protein>
    <submittedName>
        <fullName evidence="1">Uncharacterized protein</fullName>
    </submittedName>
</protein>
<feature type="non-terminal residue" evidence="1">
    <location>
        <position position="1"/>
    </location>
</feature>
<comment type="caution">
    <text evidence="1">The sequence shown here is derived from an EMBL/GenBank/DDBJ whole genome shotgun (WGS) entry which is preliminary data.</text>
</comment>
<evidence type="ECO:0000313" key="1">
    <source>
        <dbReference type="EMBL" id="GAG47787.1"/>
    </source>
</evidence>
<reference evidence="1" key="1">
    <citation type="journal article" date="2014" name="Front. Microbiol.">
        <title>High frequency of phylogenetically diverse reductive dehalogenase-homologous genes in deep subseafloor sedimentary metagenomes.</title>
        <authorList>
            <person name="Kawai M."/>
            <person name="Futagami T."/>
            <person name="Toyoda A."/>
            <person name="Takaki Y."/>
            <person name="Nishi S."/>
            <person name="Hori S."/>
            <person name="Arai W."/>
            <person name="Tsubouchi T."/>
            <person name="Morono Y."/>
            <person name="Uchiyama I."/>
            <person name="Ito T."/>
            <person name="Fujiyama A."/>
            <person name="Inagaki F."/>
            <person name="Takami H."/>
        </authorList>
    </citation>
    <scope>NUCLEOTIDE SEQUENCE</scope>
    <source>
        <strain evidence="1">Expedition CK06-06</strain>
    </source>
</reference>